<dbReference type="SUPFAM" id="SSF103481">
    <property type="entry name" value="Multidrug resistance efflux transporter EmrE"/>
    <property type="match status" value="1"/>
</dbReference>
<proteinExistence type="predicted"/>
<feature type="transmembrane region" description="Helical" evidence="6">
    <location>
        <begin position="164"/>
        <end position="186"/>
    </location>
</feature>
<keyword evidence="3 6" id="KW-1133">Transmembrane helix</keyword>
<dbReference type="Proteomes" id="UP001234581">
    <property type="component" value="Unassembled WGS sequence"/>
</dbReference>
<accession>A0AAD7Y4A7</accession>
<feature type="transmembrane region" description="Helical" evidence="6">
    <location>
        <begin position="193"/>
        <end position="219"/>
    </location>
</feature>
<dbReference type="GO" id="GO:0015095">
    <property type="term" value="F:magnesium ion transmembrane transporter activity"/>
    <property type="evidence" value="ECO:0007669"/>
    <property type="project" value="InterPro"/>
</dbReference>
<evidence type="ECO:0000313" key="8">
    <source>
        <dbReference type="Proteomes" id="UP001234581"/>
    </source>
</evidence>
<feature type="compositionally biased region" description="Polar residues" evidence="5">
    <location>
        <begin position="426"/>
        <end position="436"/>
    </location>
</feature>
<evidence type="ECO:0000256" key="1">
    <source>
        <dbReference type="ARBA" id="ARBA00004141"/>
    </source>
</evidence>
<evidence type="ECO:0000256" key="6">
    <source>
        <dbReference type="SAM" id="Phobius"/>
    </source>
</evidence>
<evidence type="ECO:0008006" key="9">
    <source>
        <dbReference type="Google" id="ProtNLM"/>
    </source>
</evidence>
<protein>
    <recommendedName>
        <fullName evidence="9">DUF803-domain-containing protein</fullName>
    </recommendedName>
</protein>
<comment type="subcellular location">
    <subcellularLocation>
        <location evidence="1">Membrane</location>
        <topology evidence="1">Multi-pass membrane protein</topology>
    </subcellularLocation>
</comment>
<sequence>MNESADPTSNSSSMLNDDPNSTTYKAIGVSLAVASGLFIGTSFVFKKKGLIESIDRKGGVPGDGYRYLGSFMWWTGMVLMMVGEICNFVAYAFTQAILVTPLGALSVVISAILSSIFLKERLSFYGKVGCFQCIVGAVVIVLHAPEQSANDTSIETFKGLVISVGFLVYSCLLALTAILLIIFAVPRWGRSNMLVYISICSLIGAISVIFTQGLGMAIVHSITIENQFNNYFIYIVLLLVLVTLVVEIVYLNKALNIFNTAVVTPTYYVMFTTLTIVSSIVLYRGFGDATSPEDIATCVLGFFSICTGVALLHRDQGHTQHSTTIKDSDSLLEQGSGGEKIQTSPDDTTTPVVIEGVGPAQLVPFAGITRYASKRVNRVMVDSSSTAQQPRQKAVTMKAAILSSSSCSSSATSSLSIAANDPVVSPSKTIGVGNTKQGEDGYTRELRWKDKWQSYDEEEEEEDEQEQARRREDERKQEEKENWRHQQMEAAAKQVAITIQEPVIDRCTMPPCLPPRPPPGRAKRMLRAIPFHLGQQHDPASRYNNPSSRNTRAQDQLNRLKAYQMGLYSNNGKHSDRTHLVSSNNDSMLE</sequence>
<evidence type="ECO:0000256" key="4">
    <source>
        <dbReference type="ARBA" id="ARBA00023136"/>
    </source>
</evidence>
<feature type="compositionally biased region" description="Acidic residues" evidence="5">
    <location>
        <begin position="455"/>
        <end position="465"/>
    </location>
</feature>
<dbReference type="PANTHER" id="PTHR12570">
    <property type="match status" value="1"/>
</dbReference>
<feature type="transmembrane region" description="Helical" evidence="6">
    <location>
        <begin position="124"/>
        <end position="144"/>
    </location>
</feature>
<reference evidence="7 8" key="1">
    <citation type="submission" date="2023-03" db="EMBL/GenBank/DDBJ databases">
        <title>Genome sequence of Lichtheimia ornata CBS 291.66.</title>
        <authorList>
            <person name="Mohabir J.T."/>
            <person name="Shea T.P."/>
            <person name="Kurbessoian T."/>
            <person name="Berby B."/>
            <person name="Fontaine J."/>
            <person name="Livny J."/>
            <person name="Gnirke A."/>
            <person name="Stajich J.E."/>
            <person name="Cuomo C.A."/>
        </authorList>
    </citation>
    <scope>NUCLEOTIDE SEQUENCE [LARGE SCALE GENOMIC DNA]</scope>
    <source>
        <strain evidence="7">CBS 291.66</strain>
    </source>
</reference>
<feature type="region of interest" description="Disordered" evidence="5">
    <location>
        <begin position="454"/>
        <end position="491"/>
    </location>
</feature>
<gene>
    <name evidence="7" type="ORF">O0I10_000741</name>
</gene>
<feature type="transmembrane region" description="Helical" evidence="6">
    <location>
        <begin position="24"/>
        <end position="45"/>
    </location>
</feature>
<evidence type="ECO:0000256" key="5">
    <source>
        <dbReference type="SAM" id="MobiDB-lite"/>
    </source>
</evidence>
<keyword evidence="2 6" id="KW-0812">Transmembrane</keyword>
<dbReference type="GO" id="GO:0016020">
    <property type="term" value="C:membrane"/>
    <property type="evidence" value="ECO:0007669"/>
    <property type="project" value="UniProtKB-SubCell"/>
</dbReference>
<dbReference type="RefSeq" id="XP_058348411.1">
    <property type="nucleotide sequence ID" value="XM_058480847.1"/>
</dbReference>
<dbReference type="InterPro" id="IPR037185">
    <property type="entry name" value="EmrE-like"/>
</dbReference>
<dbReference type="AlphaFoldDB" id="A0AAD7Y4A7"/>
<feature type="compositionally biased region" description="Polar residues" evidence="5">
    <location>
        <begin position="580"/>
        <end position="590"/>
    </location>
</feature>
<feature type="compositionally biased region" description="Basic and acidic residues" evidence="5">
    <location>
        <begin position="466"/>
        <end position="487"/>
    </location>
</feature>
<feature type="region of interest" description="Disordered" evidence="5">
    <location>
        <begin position="421"/>
        <end position="442"/>
    </location>
</feature>
<evidence type="ECO:0000313" key="7">
    <source>
        <dbReference type="EMBL" id="KAJ8663499.1"/>
    </source>
</evidence>
<feature type="region of interest" description="Disordered" evidence="5">
    <location>
        <begin position="568"/>
        <end position="590"/>
    </location>
</feature>
<feature type="transmembrane region" description="Helical" evidence="6">
    <location>
        <begin position="262"/>
        <end position="283"/>
    </location>
</feature>
<dbReference type="InterPro" id="IPR008521">
    <property type="entry name" value="Mg_trans_NIPA"/>
</dbReference>
<dbReference type="EMBL" id="JARTCD010000002">
    <property type="protein sequence ID" value="KAJ8663499.1"/>
    <property type="molecule type" value="Genomic_DNA"/>
</dbReference>
<organism evidence="7 8">
    <name type="scientific">Lichtheimia ornata</name>
    <dbReference type="NCBI Taxonomy" id="688661"/>
    <lineage>
        <taxon>Eukaryota</taxon>
        <taxon>Fungi</taxon>
        <taxon>Fungi incertae sedis</taxon>
        <taxon>Mucoromycota</taxon>
        <taxon>Mucoromycotina</taxon>
        <taxon>Mucoromycetes</taxon>
        <taxon>Mucorales</taxon>
        <taxon>Lichtheimiaceae</taxon>
        <taxon>Lichtheimia</taxon>
    </lineage>
</organism>
<feature type="region of interest" description="Disordered" evidence="5">
    <location>
        <begin position="321"/>
        <end position="349"/>
    </location>
</feature>
<dbReference type="PANTHER" id="PTHR12570:SF92">
    <property type="entry name" value="SPICHTHYIN, ISOFORM B"/>
    <property type="match status" value="1"/>
</dbReference>
<keyword evidence="4 6" id="KW-0472">Membrane</keyword>
<comment type="caution">
    <text evidence="7">The sequence shown here is derived from an EMBL/GenBank/DDBJ whole genome shotgun (WGS) entry which is preliminary data.</text>
</comment>
<dbReference type="Pfam" id="PF05653">
    <property type="entry name" value="Mg_trans_NIPA"/>
    <property type="match status" value="1"/>
</dbReference>
<evidence type="ECO:0000256" key="2">
    <source>
        <dbReference type="ARBA" id="ARBA00022692"/>
    </source>
</evidence>
<keyword evidence="8" id="KW-1185">Reference proteome</keyword>
<evidence type="ECO:0000256" key="3">
    <source>
        <dbReference type="ARBA" id="ARBA00022989"/>
    </source>
</evidence>
<name>A0AAD7Y4A7_9FUNG</name>
<dbReference type="GeneID" id="83208162"/>
<feature type="transmembrane region" description="Helical" evidence="6">
    <location>
        <begin position="88"/>
        <end position="112"/>
    </location>
</feature>
<feature type="transmembrane region" description="Helical" evidence="6">
    <location>
        <begin position="231"/>
        <end position="250"/>
    </location>
</feature>
<feature type="transmembrane region" description="Helical" evidence="6">
    <location>
        <begin position="65"/>
        <end position="82"/>
    </location>
</feature>